<reference evidence="2 3" key="1">
    <citation type="submission" date="2024-07" db="EMBL/GenBank/DDBJ databases">
        <title>Chromosome-level genome assembly of the water stick insect Ranatra chinensis (Heteroptera: Nepidae).</title>
        <authorList>
            <person name="Liu X."/>
        </authorList>
    </citation>
    <scope>NUCLEOTIDE SEQUENCE [LARGE SCALE GENOMIC DNA]</scope>
    <source>
        <strain evidence="2">Cailab_2021Rc</strain>
        <tissue evidence="2">Muscle</tissue>
    </source>
</reference>
<evidence type="ECO:0000256" key="1">
    <source>
        <dbReference type="SAM" id="MobiDB-lite"/>
    </source>
</evidence>
<feature type="compositionally biased region" description="Low complexity" evidence="1">
    <location>
        <begin position="92"/>
        <end position="101"/>
    </location>
</feature>
<feature type="compositionally biased region" description="Basic and acidic residues" evidence="1">
    <location>
        <begin position="13"/>
        <end position="22"/>
    </location>
</feature>
<feature type="region of interest" description="Disordered" evidence="1">
    <location>
        <begin position="92"/>
        <end position="138"/>
    </location>
</feature>
<sequence>MASKRRNMFHKNKTQETTEKGIRKVGGAVDRVSVGQEGSLKKGVGCNRHHQQFSTSLGPAKKQFSLSKEHLKSVSLVRETLLSRQRTAFSKAAAAAAAAATGGQGGAPKAAPRPRPQPRKKEWPLGRLRRDSEQSDDSVLRADEEVRAYMYNENKVPPPSLMSFSASAWWPDDPSFSSCTMESALILGVG</sequence>
<feature type="region of interest" description="Disordered" evidence="1">
    <location>
        <begin position="1"/>
        <end position="61"/>
    </location>
</feature>
<name>A0ABD0YW09_9HEMI</name>
<feature type="compositionally biased region" description="Basic and acidic residues" evidence="1">
    <location>
        <begin position="119"/>
        <end position="138"/>
    </location>
</feature>
<organism evidence="2 3">
    <name type="scientific">Ranatra chinensis</name>
    <dbReference type="NCBI Taxonomy" id="642074"/>
    <lineage>
        <taxon>Eukaryota</taxon>
        <taxon>Metazoa</taxon>
        <taxon>Ecdysozoa</taxon>
        <taxon>Arthropoda</taxon>
        <taxon>Hexapoda</taxon>
        <taxon>Insecta</taxon>
        <taxon>Pterygota</taxon>
        <taxon>Neoptera</taxon>
        <taxon>Paraneoptera</taxon>
        <taxon>Hemiptera</taxon>
        <taxon>Heteroptera</taxon>
        <taxon>Panheteroptera</taxon>
        <taxon>Nepomorpha</taxon>
        <taxon>Nepidae</taxon>
        <taxon>Ranatrinae</taxon>
        <taxon>Ranatra</taxon>
    </lineage>
</organism>
<evidence type="ECO:0000313" key="3">
    <source>
        <dbReference type="Proteomes" id="UP001558652"/>
    </source>
</evidence>
<dbReference type="EMBL" id="JBFDAA010000001">
    <property type="protein sequence ID" value="KAL1140133.1"/>
    <property type="molecule type" value="Genomic_DNA"/>
</dbReference>
<proteinExistence type="predicted"/>
<keyword evidence="3" id="KW-1185">Reference proteome</keyword>
<gene>
    <name evidence="2" type="ORF">AAG570_000065</name>
</gene>
<dbReference type="AlphaFoldDB" id="A0ABD0YW09"/>
<accession>A0ABD0YW09</accession>
<protein>
    <submittedName>
        <fullName evidence="2">Uncharacterized protein</fullName>
    </submittedName>
</protein>
<dbReference type="Proteomes" id="UP001558652">
    <property type="component" value="Unassembled WGS sequence"/>
</dbReference>
<feature type="compositionally biased region" description="Basic residues" evidence="1">
    <location>
        <begin position="1"/>
        <end position="12"/>
    </location>
</feature>
<comment type="caution">
    <text evidence="2">The sequence shown here is derived from an EMBL/GenBank/DDBJ whole genome shotgun (WGS) entry which is preliminary data.</text>
</comment>
<evidence type="ECO:0000313" key="2">
    <source>
        <dbReference type="EMBL" id="KAL1140133.1"/>
    </source>
</evidence>